<sequence>MHNMHNRNGTNIIIYYDKHTKVFYNCIIMGIKNFFKFIEKYAPESIKQKKIKDYENTSIGIDFNLMIYKLIYSIRKNGYDITNNDKIVTHIHALLLKLISFKEHKINAIFVFDGKFPVIKSKVISDRKKMWQKLNEKYKSAKTEEQKKKYFYVKSDVTDKELEDCKQLILIFGYNVIVAPEEADAQLAHMSKNNIINYIASDDTDILLFGGERLLKNFSVSKSKWIIEIDLEILKNALDFSQNDLIKLGVLLGSDYCDNSPISINKAYKVLKGMEISDIENQCNGAIKYFKKPLVSNIKKLPSENKINIDKLYEFLKDHDYTDEYIEKLLFKIY</sequence>
<dbReference type="PANTHER" id="PTHR11081:SF9">
    <property type="entry name" value="FLAP ENDONUCLEASE 1"/>
    <property type="match status" value="1"/>
</dbReference>
<keyword evidence="4" id="KW-0378">Hydrolase</keyword>
<dbReference type="Gene3D" id="3.40.50.1010">
    <property type="entry name" value="5'-nuclease"/>
    <property type="match status" value="1"/>
</dbReference>
<gene>
    <name evidence="8" type="ORF">Catovirus_2_63</name>
</gene>
<dbReference type="PANTHER" id="PTHR11081">
    <property type="entry name" value="FLAP ENDONUCLEASE FAMILY MEMBER"/>
    <property type="match status" value="1"/>
</dbReference>
<dbReference type="InterPro" id="IPR006084">
    <property type="entry name" value="XPG/Rad2"/>
</dbReference>
<evidence type="ECO:0000256" key="1">
    <source>
        <dbReference type="ARBA" id="ARBA00022722"/>
    </source>
</evidence>
<dbReference type="InterPro" id="IPR029060">
    <property type="entry name" value="PIN-like_dom_sf"/>
</dbReference>
<dbReference type="GO" id="GO:0017108">
    <property type="term" value="F:5'-flap endonuclease activity"/>
    <property type="evidence" value="ECO:0007669"/>
    <property type="project" value="TreeGrafter"/>
</dbReference>
<keyword evidence="1" id="KW-0540">Nuclease</keyword>
<dbReference type="EMBL" id="KY684084">
    <property type="protein sequence ID" value="ARF09114.1"/>
    <property type="molecule type" value="Genomic_DNA"/>
</dbReference>
<keyword evidence="2" id="KW-0479">Metal-binding</keyword>
<dbReference type="InterPro" id="IPR006085">
    <property type="entry name" value="XPG_DNA_repair_N"/>
</dbReference>
<dbReference type="InterPro" id="IPR006086">
    <property type="entry name" value="XPG-I_dom"/>
</dbReference>
<feature type="domain" description="XPG-I" evidence="6">
    <location>
        <begin position="170"/>
        <end position="240"/>
    </location>
</feature>
<dbReference type="GO" id="GO:0046872">
    <property type="term" value="F:metal ion binding"/>
    <property type="evidence" value="ECO:0007669"/>
    <property type="project" value="UniProtKB-KW"/>
</dbReference>
<dbReference type="SUPFAM" id="SSF47807">
    <property type="entry name" value="5' to 3' exonuclease, C-terminal subdomain"/>
    <property type="match status" value="1"/>
</dbReference>
<dbReference type="SUPFAM" id="SSF88723">
    <property type="entry name" value="PIN domain-like"/>
    <property type="match status" value="1"/>
</dbReference>
<dbReference type="PRINTS" id="PR00853">
    <property type="entry name" value="XPGRADSUPER"/>
</dbReference>
<reference evidence="8" key="1">
    <citation type="journal article" date="2017" name="Science">
        <title>Giant viruses with an expanded complement of translation system components.</title>
        <authorList>
            <person name="Schulz F."/>
            <person name="Yutin N."/>
            <person name="Ivanova N.N."/>
            <person name="Ortega D.R."/>
            <person name="Lee T.K."/>
            <person name="Vierheilig J."/>
            <person name="Daims H."/>
            <person name="Horn M."/>
            <person name="Wagner M."/>
            <person name="Jensen G.J."/>
            <person name="Kyrpides N.C."/>
            <person name="Koonin E.V."/>
            <person name="Woyke T."/>
        </authorList>
    </citation>
    <scope>NUCLEOTIDE SEQUENCE</scope>
    <source>
        <strain evidence="8">CTV1</strain>
    </source>
</reference>
<evidence type="ECO:0000256" key="5">
    <source>
        <dbReference type="ARBA" id="ARBA00022842"/>
    </source>
</evidence>
<feature type="domain" description="XPG N-terminal" evidence="7">
    <location>
        <begin position="29"/>
        <end position="134"/>
    </location>
</feature>
<evidence type="ECO:0000313" key="8">
    <source>
        <dbReference type="EMBL" id="ARF09114.1"/>
    </source>
</evidence>
<protein>
    <submittedName>
        <fullName evidence="8">FLAP-like endonuclease XPG</fullName>
    </submittedName>
</protein>
<evidence type="ECO:0000259" key="6">
    <source>
        <dbReference type="SMART" id="SM00484"/>
    </source>
</evidence>
<evidence type="ECO:0000256" key="3">
    <source>
        <dbReference type="ARBA" id="ARBA00022759"/>
    </source>
</evidence>
<name>A0A1V0SBR4_9VIRU</name>
<evidence type="ECO:0000256" key="4">
    <source>
        <dbReference type="ARBA" id="ARBA00022801"/>
    </source>
</evidence>
<keyword evidence="3 8" id="KW-0255">Endonuclease</keyword>
<proteinExistence type="predicted"/>
<dbReference type="SMART" id="SM00484">
    <property type="entry name" value="XPGI"/>
    <property type="match status" value="1"/>
</dbReference>
<evidence type="ECO:0000259" key="7">
    <source>
        <dbReference type="SMART" id="SM00485"/>
    </source>
</evidence>
<accession>A0A1V0SBR4</accession>
<dbReference type="SMART" id="SM00485">
    <property type="entry name" value="XPGN"/>
    <property type="match status" value="1"/>
</dbReference>
<keyword evidence="5" id="KW-0460">Magnesium</keyword>
<dbReference type="Gene3D" id="1.10.150.20">
    <property type="entry name" value="5' to 3' exonuclease, C-terminal subdomain"/>
    <property type="match status" value="1"/>
</dbReference>
<evidence type="ECO:0000256" key="2">
    <source>
        <dbReference type="ARBA" id="ARBA00022723"/>
    </source>
</evidence>
<dbReference type="Pfam" id="PF00752">
    <property type="entry name" value="XPG_N"/>
    <property type="match status" value="1"/>
</dbReference>
<organism evidence="8">
    <name type="scientific">Catovirus CTV1</name>
    <dbReference type="NCBI Taxonomy" id="1977631"/>
    <lineage>
        <taxon>Viruses</taxon>
        <taxon>Varidnaviria</taxon>
        <taxon>Bamfordvirae</taxon>
        <taxon>Nucleocytoviricota</taxon>
        <taxon>Megaviricetes</taxon>
        <taxon>Imitervirales</taxon>
        <taxon>Mimiviridae</taxon>
        <taxon>Klosneuvirinae</taxon>
        <taxon>Catovirus</taxon>
    </lineage>
</organism>
<dbReference type="InterPro" id="IPR036279">
    <property type="entry name" value="5-3_exonuclease_C_sf"/>
</dbReference>
<dbReference type="Pfam" id="PF00867">
    <property type="entry name" value="XPG_I"/>
    <property type="match status" value="1"/>
</dbReference>